<evidence type="ECO:0000256" key="3">
    <source>
        <dbReference type="ARBA" id="ARBA00022475"/>
    </source>
</evidence>
<organism evidence="9">
    <name type="scientific">Serratia fonticola</name>
    <dbReference type="NCBI Taxonomy" id="47917"/>
    <lineage>
        <taxon>Bacteria</taxon>
        <taxon>Pseudomonadati</taxon>
        <taxon>Pseudomonadota</taxon>
        <taxon>Gammaproteobacteria</taxon>
        <taxon>Enterobacterales</taxon>
        <taxon>Yersiniaceae</taxon>
        <taxon>Serratia</taxon>
    </lineage>
</organism>
<dbReference type="InterPro" id="IPR010771">
    <property type="entry name" value="IgaA"/>
</dbReference>
<evidence type="ECO:0000313" key="9">
    <source>
        <dbReference type="EMBL" id="VTR61904.1"/>
    </source>
</evidence>
<feature type="transmembrane region" description="Helical" evidence="8">
    <location>
        <begin position="20"/>
        <end position="41"/>
    </location>
</feature>
<name>A0A4U9WQ81_SERFO</name>
<keyword evidence="3" id="KW-1003">Cell membrane</keyword>
<sequence>MPTALGISPLHSEPDIVTLWRYLGTSLLLLVLVVVLGYNSWRLVQRRRKNQHRLADIQRYYDSCFNPQLTPISIRPMA</sequence>
<evidence type="ECO:0000256" key="8">
    <source>
        <dbReference type="SAM" id="Phobius"/>
    </source>
</evidence>
<accession>A0A4U9WQ81</accession>
<dbReference type="GO" id="GO:0005886">
    <property type="term" value="C:plasma membrane"/>
    <property type="evidence" value="ECO:0007669"/>
    <property type="project" value="UniProtKB-SubCell"/>
</dbReference>
<dbReference type="Pfam" id="PF07095">
    <property type="entry name" value="IgaA"/>
    <property type="match status" value="1"/>
</dbReference>
<comment type="subcellular location">
    <subcellularLocation>
        <location evidence="1">Cell inner membrane</location>
        <topology evidence="1">Multi-pass membrane protein</topology>
    </subcellularLocation>
</comment>
<protein>
    <submittedName>
        <fullName evidence="9">Intracellular growth attenuator protein igaA</fullName>
    </submittedName>
</protein>
<keyword evidence="6 8" id="KW-1133">Transmembrane helix</keyword>
<evidence type="ECO:0000256" key="6">
    <source>
        <dbReference type="ARBA" id="ARBA00022989"/>
    </source>
</evidence>
<keyword evidence="5 8" id="KW-0812">Transmembrane</keyword>
<evidence type="ECO:0000256" key="4">
    <source>
        <dbReference type="ARBA" id="ARBA00022519"/>
    </source>
</evidence>
<dbReference type="EMBL" id="CABEEZ010000170">
    <property type="protein sequence ID" value="VTR61904.1"/>
    <property type="molecule type" value="Genomic_DNA"/>
</dbReference>
<dbReference type="AlphaFoldDB" id="A0A4U9WQ81"/>
<reference evidence="9" key="1">
    <citation type="submission" date="2019-05" db="EMBL/GenBank/DDBJ databases">
        <authorList>
            <consortium name="Pathogen Informatics"/>
        </authorList>
    </citation>
    <scope>NUCLEOTIDE SEQUENCE [LARGE SCALE GENOMIC DNA]</scope>
    <source>
        <strain evidence="9">NCTC12965</strain>
    </source>
</reference>
<evidence type="ECO:0000256" key="5">
    <source>
        <dbReference type="ARBA" id="ARBA00022692"/>
    </source>
</evidence>
<gene>
    <name evidence="9" type="primary">igaA_1</name>
    <name evidence="9" type="ORF">NCTC12965_09004</name>
</gene>
<keyword evidence="7 8" id="KW-0472">Membrane</keyword>
<proteinExistence type="inferred from homology"/>
<keyword evidence="4" id="KW-0997">Cell inner membrane</keyword>
<evidence type="ECO:0000256" key="1">
    <source>
        <dbReference type="ARBA" id="ARBA00004429"/>
    </source>
</evidence>
<evidence type="ECO:0000256" key="2">
    <source>
        <dbReference type="ARBA" id="ARBA00009494"/>
    </source>
</evidence>
<comment type="similarity">
    <text evidence="2">Belongs to the IgaA family.</text>
</comment>
<evidence type="ECO:0000256" key="7">
    <source>
        <dbReference type="ARBA" id="ARBA00023136"/>
    </source>
</evidence>